<dbReference type="EMBL" id="HG966617">
    <property type="protein sequence ID" value="CDO59355.1"/>
    <property type="molecule type" value="Genomic_DNA"/>
</dbReference>
<gene>
    <name evidence="7" type="ORF">BN1012_Phect1141</name>
</gene>
<dbReference type="SMART" id="SM00079">
    <property type="entry name" value="PBPe"/>
    <property type="match status" value="1"/>
</dbReference>
<feature type="signal peptide" evidence="4">
    <location>
        <begin position="1"/>
        <end position="37"/>
    </location>
</feature>
<protein>
    <submittedName>
        <fullName evidence="7">Glutamate Aspartate periplasmic binding protein GltI (TC 3.A.1.3.4)</fullName>
    </submittedName>
</protein>
<dbReference type="GO" id="GO:0005576">
    <property type="term" value="C:extracellular region"/>
    <property type="evidence" value="ECO:0007669"/>
    <property type="project" value="TreeGrafter"/>
</dbReference>
<dbReference type="Pfam" id="PF00497">
    <property type="entry name" value="SBP_bac_3"/>
    <property type="match status" value="1"/>
</dbReference>
<keyword evidence="2" id="KW-0813">Transport</keyword>
<keyword evidence="8" id="KW-1185">Reference proteome</keyword>
<dbReference type="AlphaFoldDB" id="X5MLB5"/>
<dbReference type="GO" id="GO:0015276">
    <property type="term" value="F:ligand-gated monoatomic ion channel activity"/>
    <property type="evidence" value="ECO:0007669"/>
    <property type="project" value="InterPro"/>
</dbReference>
<reference evidence="7 8" key="1">
    <citation type="journal article" date="2014" name="Front. Genet.">
        <title>Genome and metabolic network of "Candidatus Phaeomarinobacter ectocarpi" Ec32, a new candidate genus of Alphaproteobacteria frequently associated with brown algae.</title>
        <authorList>
            <person name="Dittami S.M."/>
            <person name="Barbeyron T."/>
            <person name="Boyen C."/>
            <person name="Cambefort J."/>
            <person name="Collet G."/>
            <person name="Delage L."/>
            <person name="Gobet A."/>
            <person name="Groisillier A."/>
            <person name="Leblanc C."/>
            <person name="Michel G."/>
            <person name="Scornet D."/>
            <person name="Siegel A."/>
            <person name="Tapia J.E."/>
            <person name="Tonon T."/>
        </authorList>
    </citation>
    <scope>NUCLEOTIDE SEQUENCE [LARGE SCALE GENOMIC DNA]</scope>
    <source>
        <strain evidence="7 8">Ec32</strain>
    </source>
</reference>
<evidence type="ECO:0000313" key="7">
    <source>
        <dbReference type="EMBL" id="CDO59355.1"/>
    </source>
</evidence>
<organism evidence="7 8">
    <name type="scientific">Candidatus Phaeomarinibacter ectocarpi</name>
    <dbReference type="NCBI Taxonomy" id="1458461"/>
    <lineage>
        <taxon>Bacteria</taxon>
        <taxon>Pseudomonadati</taxon>
        <taxon>Pseudomonadota</taxon>
        <taxon>Alphaproteobacteria</taxon>
        <taxon>Hyphomicrobiales</taxon>
        <taxon>Parvibaculaceae</taxon>
        <taxon>Candidatus Phaeomarinibacter</taxon>
    </lineage>
</organism>
<dbReference type="CDD" id="cd13688">
    <property type="entry name" value="PBP2_GltI_DEBP"/>
    <property type="match status" value="1"/>
</dbReference>
<dbReference type="HOGENOM" id="CLU_019602_0_0_5"/>
<evidence type="ECO:0000256" key="1">
    <source>
        <dbReference type="ARBA" id="ARBA00010333"/>
    </source>
</evidence>
<dbReference type="InterPro" id="IPR001638">
    <property type="entry name" value="Solute-binding_3/MltF_N"/>
</dbReference>
<dbReference type="SUPFAM" id="SSF53850">
    <property type="entry name" value="Periplasmic binding protein-like II"/>
    <property type="match status" value="1"/>
</dbReference>
<dbReference type="PANTHER" id="PTHR30085:SF6">
    <property type="entry name" value="ABC TRANSPORTER GLUTAMINE-BINDING PROTEIN GLNH"/>
    <property type="match status" value="1"/>
</dbReference>
<name>X5MLB5_9HYPH</name>
<dbReference type="STRING" id="1458461.BN1012_Phect1141"/>
<dbReference type="GO" id="GO:0030288">
    <property type="term" value="C:outer membrane-bounded periplasmic space"/>
    <property type="evidence" value="ECO:0007669"/>
    <property type="project" value="TreeGrafter"/>
</dbReference>
<evidence type="ECO:0000313" key="8">
    <source>
        <dbReference type="Proteomes" id="UP000032160"/>
    </source>
</evidence>
<feature type="chain" id="PRO_5004958367" evidence="4">
    <location>
        <begin position="38"/>
        <end position="298"/>
    </location>
</feature>
<proteinExistence type="inferred from homology"/>
<dbReference type="PANTHER" id="PTHR30085">
    <property type="entry name" value="AMINO ACID ABC TRANSPORTER PERMEASE"/>
    <property type="match status" value="1"/>
</dbReference>
<evidence type="ECO:0000256" key="4">
    <source>
        <dbReference type="SAM" id="SignalP"/>
    </source>
</evidence>
<dbReference type="GO" id="GO:0016020">
    <property type="term" value="C:membrane"/>
    <property type="evidence" value="ECO:0007669"/>
    <property type="project" value="InterPro"/>
</dbReference>
<dbReference type="SMART" id="SM00062">
    <property type="entry name" value="PBPb"/>
    <property type="match status" value="1"/>
</dbReference>
<feature type="domain" description="Ionotropic glutamate receptor C-terminal" evidence="6">
    <location>
        <begin position="48"/>
        <end position="278"/>
    </location>
</feature>
<keyword evidence="3 4" id="KW-0732">Signal</keyword>
<dbReference type="OrthoDB" id="9814231at2"/>
<dbReference type="RefSeq" id="WP_043950036.1">
    <property type="nucleotide sequence ID" value="NZ_HG966617.1"/>
</dbReference>
<sequence length="298" mass="31438">MPRTLSFLGRTRTHGLATLAASAFAIASVGLTGTAAAGTLEKIAADGRITIANVEDLAPFSFTGDDGIPAGLSIDLCRAVVTELATQVQVPLISIDYVQVTVQSRLDTIVSGRADMECGATTVTLGRRERVDFSVPFFASGASVAVADVQSVPNIEALSGKRIAVIEGSTTQNAIKSAIRAERINVDVIAVERTADAVQAIKDDKVDAIAHDKMILVDLMQDPLGADLVALPGLLSFEPYGLVLPRGDADFRLAVDRAIIGLYQDGVLDDLYEKWLAPLGARPGATLDRMLQLQAVPE</sequence>
<evidence type="ECO:0000256" key="2">
    <source>
        <dbReference type="ARBA" id="ARBA00022448"/>
    </source>
</evidence>
<dbReference type="Proteomes" id="UP000032160">
    <property type="component" value="Chromosome I"/>
</dbReference>
<dbReference type="Gene3D" id="3.40.190.10">
    <property type="entry name" value="Periplasmic binding protein-like II"/>
    <property type="match status" value="2"/>
</dbReference>
<evidence type="ECO:0000256" key="3">
    <source>
        <dbReference type="ARBA" id="ARBA00022729"/>
    </source>
</evidence>
<evidence type="ECO:0000259" key="6">
    <source>
        <dbReference type="SMART" id="SM00079"/>
    </source>
</evidence>
<evidence type="ECO:0000259" key="5">
    <source>
        <dbReference type="SMART" id="SM00062"/>
    </source>
</evidence>
<dbReference type="KEGG" id="pect:BN1012_Phect1141"/>
<dbReference type="InterPro" id="IPR001320">
    <property type="entry name" value="Iontro_rcpt_C"/>
</dbReference>
<comment type="similarity">
    <text evidence="1">Belongs to the bacterial solute-binding protein 3 family.</text>
</comment>
<accession>X5MLB5</accession>
<dbReference type="GO" id="GO:0006865">
    <property type="term" value="P:amino acid transport"/>
    <property type="evidence" value="ECO:0007669"/>
    <property type="project" value="TreeGrafter"/>
</dbReference>
<feature type="domain" description="Solute-binding protein family 3/N-terminal" evidence="5">
    <location>
        <begin position="48"/>
        <end position="279"/>
    </location>
</feature>
<dbReference type="InterPro" id="IPR051455">
    <property type="entry name" value="Bact_solute-bind_prot3"/>
</dbReference>